<dbReference type="InterPro" id="IPR005302">
    <property type="entry name" value="MoCF_Sase_C"/>
</dbReference>
<dbReference type="PROSITE" id="PS51340">
    <property type="entry name" value="MOSC"/>
    <property type="match status" value="1"/>
</dbReference>
<keyword evidence="2" id="KW-0418">Kinase</keyword>
<dbReference type="GO" id="GO:0030151">
    <property type="term" value="F:molybdenum ion binding"/>
    <property type="evidence" value="ECO:0007669"/>
    <property type="project" value="InterPro"/>
</dbReference>
<reference evidence="3" key="1">
    <citation type="submission" date="2017-03" db="EMBL/GenBank/DDBJ databases">
        <authorList>
            <person name="Sharma R."/>
            <person name="Thines M."/>
        </authorList>
    </citation>
    <scope>NUCLEOTIDE SEQUENCE [LARGE SCALE GENOMIC DNA]</scope>
</reference>
<proteinExistence type="predicted"/>
<evidence type="ECO:0000313" key="2">
    <source>
        <dbReference type="EMBL" id="SLM34111.1"/>
    </source>
</evidence>
<evidence type="ECO:0000259" key="1">
    <source>
        <dbReference type="PROSITE" id="PS51340"/>
    </source>
</evidence>
<dbReference type="EMBL" id="FWEW01000220">
    <property type="protein sequence ID" value="SLM34111.1"/>
    <property type="molecule type" value="Genomic_DNA"/>
</dbReference>
<name>A0A1W5CTG7_9LECA</name>
<accession>A0A1W5CTG7</accession>
<dbReference type="PANTHER" id="PTHR14237:SF34">
    <property type="entry name" value="MOSC DOMAIN PROTEIN (AFU_ORTHOLOGUE AFUA_2G07820)"/>
    <property type="match status" value="1"/>
</dbReference>
<feature type="domain" description="MOSC" evidence="1">
    <location>
        <begin position="182"/>
        <end position="346"/>
    </location>
</feature>
<protein>
    <submittedName>
        <fullName evidence="2">Pyruvate kinase-like, insert domain</fullName>
    </submittedName>
</protein>
<dbReference type="SUPFAM" id="SSF141673">
    <property type="entry name" value="MOSC N-terminal domain-like"/>
    <property type="match status" value="1"/>
</dbReference>
<dbReference type="Proteomes" id="UP000192927">
    <property type="component" value="Unassembled WGS sequence"/>
</dbReference>
<dbReference type="GO" id="GO:0016301">
    <property type="term" value="F:kinase activity"/>
    <property type="evidence" value="ECO:0007669"/>
    <property type="project" value="UniProtKB-KW"/>
</dbReference>
<organism evidence="2 3">
    <name type="scientific">Lasallia pustulata</name>
    <dbReference type="NCBI Taxonomy" id="136370"/>
    <lineage>
        <taxon>Eukaryota</taxon>
        <taxon>Fungi</taxon>
        <taxon>Dikarya</taxon>
        <taxon>Ascomycota</taxon>
        <taxon>Pezizomycotina</taxon>
        <taxon>Lecanoromycetes</taxon>
        <taxon>OSLEUM clade</taxon>
        <taxon>Umbilicariomycetidae</taxon>
        <taxon>Umbilicariales</taxon>
        <taxon>Umbilicariaceae</taxon>
        <taxon>Lasallia</taxon>
    </lineage>
</organism>
<dbReference type="AlphaFoldDB" id="A0A1W5CTG7"/>
<dbReference type="InterPro" id="IPR005303">
    <property type="entry name" value="MOCOS_middle"/>
</dbReference>
<dbReference type="GO" id="GO:0030170">
    <property type="term" value="F:pyridoxal phosphate binding"/>
    <property type="evidence" value="ECO:0007669"/>
    <property type="project" value="InterPro"/>
</dbReference>
<dbReference type="InterPro" id="IPR011037">
    <property type="entry name" value="Pyrv_Knase-like_insert_dom_sf"/>
</dbReference>
<keyword evidence="2" id="KW-0808">Transferase</keyword>
<sequence>MKVSQLYTYPIKSLRPVSLTTAELTRHGFPHDRRFMLLKVHPADPSSGTEARLENIHVAYFPETVLFLQEIVFTDNGDPSTGHIVVTFKPPQGSEGQEQKLEIPLTPHPKDMEVIDVVMHSSPAKAYNMGSYYNSWFSERLEYPVIFAYLGPHLRPVLGNLSPNATGQNAGTASSWLSSITKSIPAVIGGMNKGEEGITFADCAAYLVVTEESLQDVSSRLPEGEEMDMTKFRPNIVLTGSPTAWDEDFWGEVTVTSSKVSNKAMGIEEANITLTQNCARCKSINIDYATGKPGKGEAGSILKKLMKDRRVDGGTKYSPIFGRYGFLKAGTSEGPRIAVGDEVTVSKRNEGRTKFDWPGLTN</sequence>
<dbReference type="Pfam" id="PF03473">
    <property type="entry name" value="MOSC"/>
    <property type="match status" value="1"/>
</dbReference>
<keyword evidence="3" id="KW-1185">Reference proteome</keyword>
<dbReference type="SUPFAM" id="SSF50800">
    <property type="entry name" value="PK beta-barrel domain-like"/>
    <property type="match status" value="1"/>
</dbReference>
<evidence type="ECO:0000313" key="3">
    <source>
        <dbReference type="Proteomes" id="UP000192927"/>
    </source>
</evidence>
<dbReference type="Pfam" id="PF03476">
    <property type="entry name" value="MOSC_N"/>
    <property type="match status" value="1"/>
</dbReference>
<dbReference type="PANTHER" id="PTHR14237">
    <property type="entry name" value="MOLYBDOPTERIN COFACTOR SULFURASE MOSC"/>
    <property type="match status" value="1"/>
</dbReference>
<keyword evidence="2" id="KW-0670">Pyruvate</keyword>